<keyword evidence="6 10" id="KW-0694">RNA-binding</keyword>
<comment type="similarity">
    <text evidence="10">Belongs to the class I-like SAM-binding methyltransferase superfamily. Trm1 family.</text>
</comment>
<evidence type="ECO:0000256" key="8">
    <source>
        <dbReference type="ARBA" id="ARBA00051897"/>
    </source>
</evidence>
<dbReference type="FunFam" id="3.30.56.70:FF:000001">
    <property type="entry name" value="tRNA (guanine(26)-N(2))-dimethyltransferase"/>
    <property type="match status" value="1"/>
</dbReference>
<organism evidence="14 15">
    <name type="scientific">Toxocara canis</name>
    <name type="common">Canine roundworm</name>
    <dbReference type="NCBI Taxonomy" id="6265"/>
    <lineage>
        <taxon>Eukaryota</taxon>
        <taxon>Metazoa</taxon>
        <taxon>Ecdysozoa</taxon>
        <taxon>Nematoda</taxon>
        <taxon>Chromadorea</taxon>
        <taxon>Rhabditida</taxon>
        <taxon>Spirurina</taxon>
        <taxon>Ascaridomorpha</taxon>
        <taxon>Ascaridoidea</taxon>
        <taxon>Toxocaridae</taxon>
        <taxon>Toxocara</taxon>
    </lineage>
</organism>
<proteinExistence type="inferred from homology"/>
<dbReference type="AlphaFoldDB" id="A0A183UW23"/>
<keyword evidence="12" id="KW-0812">Transmembrane</keyword>
<accession>A0A183UW23</accession>
<keyword evidence="14" id="KW-1185">Reference proteome</keyword>
<dbReference type="PANTHER" id="PTHR10631:SF3">
    <property type="entry name" value="TRNA (GUANINE(26)-N(2))-DIMETHYLTRANSFERASE"/>
    <property type="match status" value="1"/>
</dbReference>
<dbReference type="Gene3D" id="3.30.56.70">
    <property type="entry name" value="N2,N2-dimethylguanosine tRNA methyltransferase, C-terminal domain"/>
    <property type="match status" value="1"/>
</dbReference>
<name>A0A183UW23_TOXCA</name>
<evidence type="ECO:0000313" key="14">
    <source>
        <dbReference type="Proteomes" id="UP000050794"/>
    </source>
</evidence>
<sequence>MEVEKKACPNGVTPHEGSAGSEGGSGDARNVPDQHNTVVEGSAKITFCGPSSAFYNPVQEFNRDLTVTVLQQFCEDYRKDLDGRKAGDDSGEPPAKKAKQDGTIRILDALSASGLRAIRFAKEVPFVAEVLANDFSEQAVETINKNIAVNGVQNIVQTAMMDHRSIDKRFHAIDLDPYGSASVFLDSAVQAVADRGILMITCTDTAVLCGNTPEACYNKYGSVALRHKCSHEFVSCFFRFFFFLNFFIKFAVFEIWAILFCLTIFHCFKLYYTARPVKFNAKIYSFQIAIRVLLKSVDSHANRYARYIEPLLSISVDFYVRVFVRVHTSAKLAKDSVTKVSHVLACTGCHSLQLQPLARKSIAGASIKFSAAIFSASLLDAGGKCVHCGQSVHIGGPIYSAPIHDFNFVNKLIKRLKENPEEKRPKTYERLLGLLSVVSEELPDVPLHYEHDQLMHVVKSPVPRLMNVRSAILNAGFRCSIVHCNPRAIKTDAPVSLLWDIARTVAKSNNIPVSRFDENSPGRKIIEGAITHEINFQMHPDAQSKSKADSLLRFQCNKGKNWGPKAKAKGSVNSVKAGFQMQTAEENRSKTS</sequence>
<evidence type="ECO:0000313" key="13">
    <source>
        <dbReference type="EMBL" id="VDM44014.1"/>
    </source>
</evidence>
<feature type="region of interest" description="Disordered" evidence="11">
    <location>
        <begin position="561"/>
        <end position="592"/>
    </location>
</feature>
<dbReference type="InterPro" id="IPR002905">
    <property type="entry name" value="Trm1"/>
</dbReference>
<dbReference type="Gene3D" id="3.40.50.150">
    <property type="entry name" value="Vaccinia Virus protein VP39"/>
    <property type="match status" value="1"/>
</dbReference>
<dbReference type="EMBL" id="UYWY01021383">
    <property type="protein sequence ID" value="VDM44014.1"/>
    <property type="molecule type" value="Genomic_DNA"/>
</dbReference>
<dbReference type="InterPro" id="IPR042296">
    <property type="entry name" value="tRNA_met_Trm1_C"/>
</dbReference>
<keyword evidence="5 10" id="KW-0819">tRNA processing</keyword>
<keyword evidence="12" id="KW-0472">Membrane</keyword>
<evidence type="ECO:0000256" key="2">
    <source>
        <dbReference type="ARBA" id="ARBA00022603"/>
    </source>
</evidence>
<reference evidence="13 14" key="2">
    <citation type="submission" date="2018-11" db="EMBL/GenBank/DDBJ databases">
        <authorList>
            <consortium name="Pathogen Informatics"/>
        </authorList>
    </citation>
    <scope>NUCLEOTIDE SEQUENCE [LARGE SCALE GENOMIC DNA]</scope>
</reference>
<feature type="region of interest" description="Disordered" evidence="11">
    <location>
        <begin position="1"/>
        <end position="32"/>
    </location>
</feature>
<dbReference type="EC" id="2.1.1.216" evidence="7 10"/>
<reference evidence="15" key="1">
    <citation type="submission" date="2016-06" db="UniProtKB">
        <authorList>
            <consortium name="WormBaseParasite"/>
        </authorList>
    </citation>
    <scope>IDENTIFICATION</scope>
</reference>
<evidence type="ECO:0000256" key="5">
    <source>
        <dbReference type="ARBA" id="ARBA00022694"/>
    </source>
</evidence>
<evidence type="ECO:0000256" key="1">
    <source>
        <dbReference type="ARBA" id="ARBA00022555"/>
    </source>
</evidence>
<gene>
    <name evidence="13" type="ORF">TCNE_LOCUS12693</name>
</gene>
<keyword evidence="4 10" id="KW-0949">S-adenosyl-L-methionine</keyword>
<feature type="transmembrane region" description="Helical" evidence="12">
    <location>
        <begin position="240"/>
        <end position="265"/>
    </location>
</feature>
<dbReference type="GO" id="GO:0005634">
    <property type="term" value="C:nucleus"/>
    <property type="evidence" value="ECO:0007669"/>
    <property type="project" value="TreeGrafter"/>
</dbReference>
<dbReference type="GO" id="GO:0000049">
    <property type="term" value="F:tRNA binding"/>
    <property type="evidence" value="ECO:0007669"/>
    <property type="project" value="UniProtKB-UniRule"/>
</dbReference>
<evidence type="ECO:0000256" key="12">
    <source>
        <dbReference type="SAM" id="Phobius"/>
    </source>
</evidence>
<dbReference type="WBParaSite" id="TCNE_0001269301-mRNA-1">
    <property type="protein sequence ID" value="TCNE_0001269301-mRNA-1"/>
    <property type="gene ID" value="TCNE_0001269301"/>
</dbReference>
<dbReference type="Pfam" id="PF02005">
    <property type="entry name" value="TRM"/>
    <property type="match status" value="2"/>
</dbReference>
<keyword evidence="2 10" id="KW-0489">Methyltransferase</keyword>
<evidence type="ECO:0000256" key="10">
    <source>
        <dbReference type="PROSITE-ProRule" id="PRU00958"/>
    </source>
</evidence>
<dbReference type="InterPro" id="IPR029063">
    <property type="entry name" value="SAM-dependent_MTases_sf"/>
</dbReference>
<evidence type="ECO:0000256" key="9">
    <source>
        <dbReference type="ARBA" id="ARBA00074266"/>
    </source>
</evidence>
<evidence type="ECO:0000256" key="4">
    <source>
        <dbReference type="ARBA" id="ARBA00022691"/>
    </source>
</evidence>
<protein>
    <recommendedName>
        <fullName evidence="9 10">tRNA (guanine(26)-N(2))-dimethyltransferase</fullName>
        <ecNumber evidence="7 10">2.1.1.216</ecNumber>
    </recommendedName>
</protein>
<keyword evidence="1 10" id="KW-0820">tRNA-binding</keyword>
<dbReference type="GO" id="GO:0002940">
    <property type="term" value="P:tRNA N2-guanine methylation"/>
    <property type="evidence" value="ECO:0007669"/>
    <property type="project" value="TreeGrafter"/>
</dbReference>
<dbReference type="Proteomes" id="UP000050794">
    <property type="component" value="Unassembled WGS sequence"/>
</dbReference>
<dbReference type="SUPFAM" id="SSF53335">
    <property type="entry name" value="S-adenosyl-L-methionine-dependent methyltransferases"/>
    <property type="match status" value="2"/>
</dbReference>
<keyword evidence="12" id="KW-1133">Transmembrane helix</keyword>
<evidence type="ECO:0000256" key="6">
    <source>
        <dbReference type="ARBA" id="ARBA00022884"/>
    </source>
</evidence>
<dbReference type="PANTHER" id="PTHR10631">
    <property type="entry name" value="N 2 ,N 2 -DIMETHYLGUANOSINE TRNA METHYLTRANSFERASE"/>
    <property type="match status" value="1"/>
</dbReference>
<comment type="catalytic activity">
    <reaction evidence="8 10">
        <text>guanosine(26) in tRNA + 2 S-adenosyl-L-methionine = N(2)-dimethylguanosine(26) in tRNA + 2 S-adenosyl-L-homocysteine + 2 H(+)</text>
        <dbReference type="Rhea" id="RHEA:43140"/>
        <dbReference type="Rhea" id="RHEA-COMP:10359"/>
        <dbReference type="Rhea" id="RHEA-COMP:10360"/>
        <dbReference type="ChEBI" id="CHEBI:15378"/>
        <dbReference type="ChEBI" id="CHEBI:57856"/>
        <dbReference type="ChEBI" id="CHEBI:59789"/>
        <dbReference type="ChEBI" id="CHEBI:74269"/>
        <dbReference type="ChEBI" id="CHEBI:74513"/>
        <dbReference type="EC" id="2.1.1.216"/>
    </reaction>
</comment>
<dbReference type="GO" id="GO:0160104">
    <property type="term" value="F:tRNA (guanine(26)-N2)-dimethyltransferase activity"/>
    <property type="evidence" value="ECO:0007669"/>
    <property type="project" value="UniProtKB-UniRule"/>
</dbReference>
<dbReference type="CDD" id="cd02440">
    <property type="entry name" value="AdoMet_MTases"/>
    <property type="match status" value="1"/>
</dbReference>
<evidence type="ECO:0000256" key="7">
    <source>
        <dbReference type="ARBA" id="ARBA00039099"/>
    </source>
</evidence>
<evidence type="ECO:0000256" key="3">
    <source>
        <dbReference type="ARBA" id="ARBA00022679"/>
    </source>
</evidence>
<evidence type="ECO:0000256" key="11">
    <source>
        <dbReference type="SAM" id="MobiDB-lite"/>
    </source>
</evidence>
<dbReference type="PROSITE" id="PS51626">
    <property type="entry name" value="SAM_MT_TRM1"/>
    <property type="match status" value="1"/>
</dbReference>
<keyword evidence="3 10" id="KW-0808">Transferase</keyword>
<evidence type="ECO:0000313" key="15">
    <source>
        <dbReference type="WBParaSite" id="TCNE_0001269301-mRNA-1"/>
    </source>
</evidence>